<keyword evidence="1" id="KW-1185">Reference proteome</keyword>
<evidence type="ECO:0000313" key="2">
    <source>
        <dbReference type="RefSeq" id="XP_045145331.1"/>
    </source>
</evidence>
<dbReference type="RefSeq" id="XP_045145331.1">
    <property type="nucleotide sequence ID" value="XM_045289396.1"/>
</dbReference>
<reference evidence="2" key="1">
    <citation type="submission" date="2025-08" db="UniProtKB">
        <authorList>
            <consortium name="RefSeq"/>
        </authorList>
    </citation>
    <scope>IDENTIFICATION</scope>
</reference>
<organism evidence="1 2">
    <name type="scientific">Echinops telfairi</name>
    <name type="common">Lesser hedgehog tenrec</name>
    <dbReference type="NCBI Taxonomy" id="9371"/>
    <lineage>
        <taxon>Eukaryota</taxon>
        <taxon>Metazoa</taxon>
        <taxon>Chordata</taxon>
        <taxon>Craniata</taxon>
        <taxon>Vertebrata</taxon>
        <taxon>Euteleostomi</taxon>
        <taxon>Mammalia</taxon>
        <taxon>Eutheria</taxon>
        <taxon>Afrotheria</taxon>
        <taxon>Tenrecidae</taxon>
        <taxon>Tenrecinae</taxon>
        <taxon>Echinops</taxon>
    </lineage>
</organism>
<name>A0AC55D0R3_ECHTE</name>
<evidence type="ECO:0000313" key="1">
    <source>
        <dbReference type="Proteomes" id="UP000694863"/>
    </source>
</evidence>
<proteinExistence type="predicted"/>
<sequence length="129" mass="14940">MACASSPQMHEGYQEECEAAINQQVNLGLHVSYTYLAMAHHFDRQDMALKNFADYFMQQSHKQRQHVETLMQLQNQHRGRIQFWDITKPEMDNWGSLLSAMGHHLPLQHNISLSLQDLPWMAASRATCS</sequence>
<protein>
    <submittedName>
        <fullName evidence="2">Ferritin heavy chain-like</fullName>
    </submittedName>
</protein>
<gene>
    <name evidence="2" type="primary">LOC101649666</name>
</gene>
<dbReference type="Proteomes" id="UP000694863">
    <property type="component" value="Unplaced"/>
</dbReference>
<accession>A0AC55D0R3</accession>